<keyword evidence="3" id="KW-1185">Reference proteome</keyword>
<gene>
    <name evidence="2" type="ORF">D9K81_18285</name>
</gene>
<proteinExistence type="predicted"/>
<evidence type="ECO:0000259" key="1">
    <source>
        <dbReference type="Pfam" id="PF19078"/>
    </source>
</evidence>
<dbReference type="InterPro" id="IPR044048">
    <property type="entry name" value="Big_12"/>
</dbReference>
<dbReference type="PANTHER" id="PTHR34677">
    <property type="match status" value="1"/>
</dbReference>
<reference evidence="2 3" key="1">
    <citation type="submission" date="2018-09" db="EMBL/GenBank/DDBJ databases">
        <title>The draft genome of Acinetobacter sp. strains.</title>
        <authorList>
            <person name="Qin J."/>
            <person name="Feng Y."/>
            <person name="Zong Z."/>
        </authorList>
    </citation>
    <scope>NUCLEOTIDE SEQUENCE [LARGE SCALE GENOMIC DNA]</scope>
    <source>
        <strain evidence="2 3">WCHAc060005</strain>
    </source>
</reference>
<dbReference type="Proteomes" id="UP000280271">
    <property type="component" value="Unassembled WGS sequence"/>
</dbReference>
<dbReference type="Pfam" id="PF19078">
    <property type="entry name" value="Big_12"/>
    <property type="match status" value="2"/>
</dbReference>
<dbReference type="RefSeq" id="WP_207667535.1">
    <property type="nucleotide sequence ID" value="NZ_RCHC01000077.1"/>
</dbReference>
<dbReference type="EMBL" id="RCHC01000077">
    <property type="protein sequence ID" value="RLL15971.1"/>
    <property type="molecule type" value="Genomic_DNA"/>
</dbReference>
<protein>
    <recommendedName>
        <fullName evidence="1">Bacterial Ig-like domain-containing protein</fullName>
    </recommendedName>
</protein>
<dbReference type="PANTHER" id="PTHR34677:SF3">
    <property type="entry name" value="BACTERIAL IG-LIKE DOMAIN-CONTAINING PROTEIN"/>
    <property type="match status" value="1"/>
</dbReference>
<feature type="domain" description="Bacterial Ig-like" evidence="1">
    <location>
        <begin position="2"/>
        <end position="76"/>
    </location>
</feature>
<comment type="caution">
    <text evidence="2">The sequence shown here is derived from an EMBL/GenBank/DDBJ whole genome shotgun (WGS) entry which is preliminary data.</text>
</comment>
<feature type="non-terminal residue" evidence="2">
    <location>
        <position position="1"/>
    </location>
</feature>
<sequence>LKITFSEAVKGFDATDVKVAGGTVSGLTQQADGSWTGKVVANGNTGALGTVTVSVADDSYTDLAGNNGKGNSASKDIPSIDTTAPTSTMTLDADGNLKITFSEAVKGFDATDVKVAGGTVSGLAQQ</sequence>
<feature type="domain" description="Bacterial Ig-like" evidence="1">
    <location>
        <begin position="78"/>
        <end position="125"/>
    </location>
</feature>
<name>A0ABX9TQP7_9GAMM</name>
<accession>A0ABX9TQP7</accession>
<organism evidence="2 3">
    <name type="scientific">Acinetobacter chengduensis</name>
    <dbReference type="NCBI Taxonomy" id="2420890"/>
    <lineage>
        <taxon>Bacteria</taxon>
        <taxon>Pseudomonadati</taxon>
        <taxon>Pseudomonadota</taxon>
        <taxon>Gammaproteobacteria</taxon>
        <taxon>Moraxellales</taxon>
        <taxon>Moraxellaceae</taxon>
        <taxon>Acinetobacter</taxon>
    </lineage>
</organism>
<feature type="non-terminal residue" evidence="2">
    <location>
        <position position="126"/>
    </location>
</feature>
<evidence type="ECO:0000313" key="3">
    <source>
        <dbReference type="Proteomes" id="UP000280271"/>
    </source>
</evidence>
<evidence type="ECO:0000313" key="2">
    <source>
        <dbReference type="EMBL" id="RLL15971.1"/>
    </source>
</evidence>